<reference evidence="1 2" key="1">
    <citation type="submission" date="2019-01" db="EMBL/GenBank/DDBJ databases">
        <authorList>
            <person name="Sayadi A."/>
        </authorList>
    </citation>
    <scope>NUCLEOTIDE SEQUENCE [LARGE SCALE GENOMIC DNA]</scope>
</reference>
<dbReference type="AlphaFoldDB" id="A0A653CV92"/>
<proteinExistence type="predicted"/>
<dbReference type="Proteomes" id="UP000410492">
    <property type="component" value="Unassembled WGS sequence"/>
</dbReference>
<dbReference type="Gene3D" id="1.10.2080.10">
    <property type="entry name" value="Insect odorant-binding protein A10/Ejaculatory bulb-specific protein 3"/>
    <property type="match status" value="1"/>
</dbReference>
<organism evidence="1 2">
    <name type="scientific">Callosobruchus maculatus</name>
    <name type="common">Southern cowpea weevil</name>
    <name type="synonym">Pulse bruchid</name>
    <dbReference type="NCBI Taxonomy" id="64391"/>
    <lineage>
        <taxon>Eukaryota</taxon>
        <taxon>Metazoa</taxon>
        <taxon>Ecdysozoa</taxon>
        <taxon>Arthropoda</taxon>
        <taxon>Hexapoda</taxon>
        <taxon>Insecta</taxon>
        <taxon>Pterygota</taxon>
        <taxon>Neoptera</taxon>
        <taxon>Endopterygota</taxon>
        <taxon>Coleoptera</taxon>
        <taxon>Polyphaga</taxon>
        <taxon>Cucujiformia</taxon>
        <taxon>Chrysomeloidea</taxon>
        <taxon>Chrysomelidae</taxon>
        <taxon>Bruchinae</taxon>
        <taxon>Bruchini</taxon>
        <taxon>Callosobruchus</taxon>
    </lineage>
</organism>
<accession>A0A653CV92</accession>
<gene>
    <name evidence="1" type="ORF">CALMAC_LOCUS12176</name>
</gene>
<dbReference type="Pfam" id="PF03392">
    <property type="entry name" value="OS-D"/>
    <property type="match status" value="1"/>
</dbReference>
<dbReference type="InterPro" id="IPR005055">
    <property type="entry name" value="A10/PebIII"/>
</dbReference>
<dbReference type="InterPro" id="IPR036682">
    <property type="entry name" value="OS_D_A10/PebIII_sf"/>
</dbReference>
<protein>
    <recommendedName>
        <fullName evidence="3">Chemosensory protein 5</fullName>
    </recommendedName>
</protein>
<sequence length="363" mass="40140">MSRLEFRTVASVTIGMNFDFSNVIKRVAGIKNYSTIRGHGSYVATEMHFLHVPIVLTWMSVALAVPVQYYATKYDHIDVEMILNNRRMVNYYSGCLLNKGPCPPEGVEFKRILPEALRTNCERCTEKQKTVTLRAVRRLKKEYPKVWAQLQHEWDPDDIYVKQFEATYGNRDTAIRQSSTTPAIQVLNRFGNDEENTIASASSFTHSSTTNKPSSTIHAISSTIRPVISSTTASTSTTSTTTSKPTTKAFVTKSTFTTQKYFSSSTTLKPSPSTSKVPTAKPVNKIQTTRLSPVPNPGGMNIPIRINIRPIANIGQGIEATVSLGNDLIQQFGKGLIGIGNRIIETGADIAEVVVNNFSRPLD</sequence>
<evidence type="ECO:0000313" key="1">
    <source>
        <dbReference type="EMBL" id="VEN51840.1"/>
    </source>
</evidence>
<evidence type="ECO:0000313" key="2">
    <source>
        <dbReference type="Proteomes" id="UP000410492"/>
    </source>
</evidence>
<evidence type="ECO:0008006" key="3">
    <source>
        <dbReference type="Google" id="ProtNLM"/>
    </source>
</evidence>
<dbReference type="SUPFAM" id="SSF100910">
    <property type="entry name" value="Chemosensory protein Csp2"/>
    <property type="match status" value="1"/>
</dbReference>
<dbReference type="OrthoDB" id="6344725at2759"/>
<dbReference type="EMBL" id="CAACVG010009035">
    <property type="protein sequence ID" value="VEN51840.1"/>
    <property type="molecule type" value="Genomic_DNA"/>
</dbReference>
<dbReference type="PANTHER" id="PTHR11257">
    <property type="entry name" value="CHEMOSENSORY PROTEIN-RELATED"/>
    <property type="match status" value="1"/>
</dbReference>
<keyword evidence="2" id="KW-1185">Reference proteome</keyword>
<name>A0A653CV92_CALMS</name>
<dbReference type="PANTHER" id="PTHR11257:SF9">
    <property type="entry name" value="CHEMOSENSORY PROTEIN 13"/>
    <property type="match status" value="1"/>
</dbReference>